<dbReference type="KEGG" id="zca:113921423"/>
<evidence type="ECO:0000313" key="4">
    <source>
        <dbReference type="RefSeq" id="XP_027447814.1"/>
    </source>
</evidence>
<proteinExistence type="predicted"/>
<dbReference type="SUPFAM" id="SSF74853">
    <property type="entry name" value="Lamin A/C globular tail domain"/>
    <property type="match status" value="1"/>
</dbReference>
<dbReference type="GeneID" id="113921423"/>
<gene>
    <name evidence="4" type="primary">LMNTD1</name>
</gene>
<dbReference type="Pfam" id="PF00932">
    <property type="entry name" value="LTD"/>
    <property type="match status" value="1"/>
</dbReference>
<dbReference type="PROSITE" id="PS51841">
    <property type="entry name" value="LTD"/>
    <property type="match status" value="1"/>
</dbReference>
<dbReference type="Proteomes" id="UP000515165">
    <property type="component" value="Chromosome 9"/>
</dbReference>
<dbReference type="OrthoDB" id="102442at2759"/>
<evidence type="ECO:0000259" key="2">
    <source>
        <dbReference type="PROSITE" id="PS51841"/>
    </source>
</evidence>
<dbReference type="AlphaFoldDB" id="A0A6J2CVP2"/>
<dbReference type="GO" id="GO:0005635">
    <property type="term" value="C:nuclear envelope"/>
    <property type="evidence" value="ECO:0007669"/>
    <property type="project" value="TreeGrafter"/>
</dbReference>
<evidence type="ECO:0000313" key="3">
    <source>
        <dbReference type="Proteomes" id="UP000515165"/>
    </source>
</evidence>
<evidence type="ECO:0000256" key="1">
    <source>
        <dbReference type="SAM" id="MobiDB-lite"/>
    </source>
</evidence>
<dbReference type="CTD" id="160492"/>
<organism evidence="3 4">
    <name type="scientific">Zalophus californianus</name>
    <name type="common">California sealion</name>
    <dbReference type="NCBI Taxonomy" id="9704"/>
    <lineage>
        <taxon>Eukaryota</taxon>
        <taxon>Metazoa</taxon>
        <taxon>Chordata</taxon>
        <taxon>Craniata</taxon>
        <taxon>Vertebrata</taxon>
        <taxon>Euteleostomi</taxon>
        <taxon>Mammalia</taxon>
        <taxon>Eutheria</taxon>
        <taxon>Laurasiatheria</taxon>
        <taxon>Carnivora</taxon>
        <taxon>Caniformia</taxon>
        <taxon>Pinnipedia</taxon>
        <taxon>Otariidae</taxon>
        <taxon>Zalophus</taxon>
    </lineage>
</organism>
<dbReference type="PANTHER" id="PTHR47012">
    <property type="entry name" value="LAMIN TAIL DOMAIN-CONTAINING PROTEIN 1"/>
    <property type="match status" value="1"/>
</dbReference>
<dbReference type="PANTHER" id="PTHR47012:SF1">
    <property type="entry name" value="LAMIN TAIL DOMAIN-CONTAINING PROTEIN 1"/>
    <property type="match status" value="1"/>
</dbReference>
<name>A0A6J2CVP2_ZALCA</name>
<dbReference type="Gene3D" id="2.60.40.1260">
    <property type="entry name" value="Lamin Tail domain"/>
    <property type="match status" value="1"/>
</dbReference>
<dbReference type="InterPro" id="IPR001322">
    <property type="entry name" value="Lamin_tail_dom"/>
</dbReference>
<sequence>MPHTFTLICIICSANTSIGYVSTYIFTLETWFWHQLGKEIIKSGRCFEESKETFLLAKMKGMQASPETPVALQSELHEQEDKMENQAQRKDTQDSLPMTQRSLVHFFSTTNSDITLPLSWSLSYEVPLDYNLSSPQFSGITISTIGQKTPKTTGVGLSRLENSLGVNSSIMTKRQALLLAAETPVTGEGEDYFLSLFGDSKKLLPHSFHAEKAWKHFSMILEEVGQSRSSALGDIKIAEVNVKGLFVKLINSSLDKELEIGGHILQQNVNGQTVSLYRFPPNIIMQANCTITVWAAASEAKHQPPSDFLWREQNKFRTSPNCTTILCKPNGEAVAWYTPIHWKQAWEKLETDIEFDRCSVVSTTSRRHMFNWPAAITTTKEKQDKCNKDISKYQMERVRVFLKREKETPPNPLPNSSPWCHSPSVPAHPYSPLIETCNTCMTESSLDRQPRPQSSRPDPAQEKKRKIWAEVICKEIMTKIVKN</sequence>
<accession>A0A6J2CVP2</accession>
<keyword evidence="3" id="KW-1185">Reference proteome</keyword>
<feature type="domain" description="LTD" evidence="2">
    <location>
        <begin position="223"/>
        <end position="341"/>
    </location>
</feature>
<dbReference type="InterPro" id="IPR042840">
    <property type="entry name" value="LMNTD1"/>
</dbReference>
<reference evidence="4" key="1">
    <citation type="submission" date="2025-08" db="UniProtKB">
        <authorList>
            <consortium name="RefSeq"/>
        </authorList>
    </citation>
    <scope>IDENTIFICATION</scope>
    <source>
        <tissue evidence="4">Blood</tissue>
    </source>
</reference>
<dbReference type="RefSeq" id="XP_027447814.1">
    <property type="nucleotide sequence ID" value="XM_027592013.2"/>
</dbReference>
<dbReference type="GO" id="GO:0005737">
    <property type="term" value="C:cytoplasm"/>
    <property type="evidence" value="ECO:0007669"/>
    <property type="project" value="TreeGrafter"/>
</dbReference>
<protein>
    <submittedName>
        <fullName evidence="4">Lamin tail domain-containing protein 1 isoform X1</fullName>
    </submittedName>
</protein>
<dbReference type="InterPro" id="IPR036415">
    <property type="entry name" value="Lamin_tail_dom_sf"/>
</dbReference>
<feature type="region of interest" description="Disordered" evidence="1">
    <location>
        <begin position="443"/>
        <end position="464"/>
    </location>
</feature>